<dbReference type="CDD" id="cd06223">
    <property type="entry name" value="PRTases_typeI"/>
    <property type="match status" value="1"/>
</dbReference>
<dbReference type="PANTHER" id="PTHR43340">
    <property type="entry name" value="HYPOXANTHINE-GUANINE PHOSPHORIBOSYLTRANSFERASE"/>
    <property type="match status" value="1"/>
</dbReference>
<dbReference type="GO" id="GO:0005829">
    <property type="term" value="C:cytosol"/>
    <property type="evidence" value="ECO:0007669"/>
    <property type="project" value="TreeGrafter"/>
</dbReference>
<comment type="catalytic activity">
    <reaction evidence="2">
        <text>IMP + diphosphate = hypoxanthine + 5-phospho-alpha-D-ribose 1-diphosphate</text>
        <dbReference type="Rhea" id="RHEA:17973"/>
        <dbReference type="ChEBI" id="CHEBI:17368"/>
        <dbReference type="ChEBI" id="CHEBI:33019"/>
        <dbReference type="ChEBI" id="CHEBI:58017"/>
        <dbReference type="ChEBI" id="CHEBI:58053"/>
        <dbReference type="EC" id="2.4.2.8"/>
    </reaction>
    <physiologicalReaction direction="right-to-left" evidence="2">
        <dbReference type="Rhea" id="RHEA:17975"/>
    </physiologicalReaction>
</comment>
<accession>A0AAW5AQ01</accession>
<dbReference type="PANTHER" id="PTHR43340:SF1">
    <property type="entry name" value="HYPOXANTHINE PHOSPHORIBOSYLTRANSFERASE"/>
    <property type="match status" value="1"/>
</dbReference>
<evidence type="ECO:0000313" key="5">
    <source>
        <dbReference type="EMBL" id="WCL71621.1"/>
    </source>
</evidence>
<feature type="domain" description="Phosphoribosyltransferase" evidence="3">
    <location>
        <begin position="24"/>
        <end position="170"/>
    </location>
</feature>
<dbReference type="AlphaFoldDB" id="A0AAW5AQ01"/>
<dbReference type="SUPFAM" id="SSF53271">
    <property type="entry name" value="PRTase-like"/>
    <property type="match status" value="1"/>
</dbReference>
<evidence type="ECO:0000256" key="1">
    <source>
        <dbReference type="ARBA" id="ARBA00048811"/>
    </source>
</evidence>
<dbReference type="InterPro" id="IPR000836">
    <property type="entry name" value="PRTase_dom"/>
</dbReference>
<dbReference type="Proteomes" id="UP001221268">
    <property type="component" value="Chromosome"/>
</dbReference>
<dbReference type="GO" id="GO:0000287">
    <property type="term" value="F:magnesium ion binding"/>
    <property type="evidence" value="ECO:0007669"/>
    <property type="project" value="TreeGrafter"/>
</dbReference>
<dbReference type="GO" id="GO:0006178">
    <property type="term" value="P:guanine salvage"/>
    <property type="evidence" value="ECO:0007669"/>
    <property type="project" value="TreeGrafter"/>
</dbReference>
<keyword evidence="4" id="KW-0328">Glycosyltransferase</keyword>
<dbReference type="GO" id="GO:0046100">
    <property type="term" value="P:hypoxanthine metabolic process"/>
    <property type="evidence" value="ECO:0007669"/>
    <property type="project" value="TreeGrafter"/>
</dbReference>
<protein>
    <submittedName>
        <fullName evidence="4">Hypoxanthine-guanine phosphoribosyltransferase</fullName>
        <ecNumber evidence="4">2.4.2.8</ecNumber>
    </submittedName>
</protein>
<keyword evidence="7" id="KW-1185">Reference proteome</keyword>
<dbReference type="EC" id="2.4.2.8" evidence="4"/>
<evidence type="ECO:0000313" key="6">
    <source>
        <dbReference type="Proteomes" id="UP001201397"/>
    </source>
</evidence>
<dbReference type="EMBL" id="CP116766">
    <property type="protein sequence ID" value="WCL71621.1"/>
    <property type="molecule type" value="Genomic_DNA"/>
</dbReference>
<evidence type="ECO:0000313" key="7">
    <source>
        <dbReference type="Proteomes" id="UP001221268"/>
    </source>
</evidence>
<dbReference type="GO" id="GO:0032264">
    <property type="term" value="P:IMP salvage"/>
    <property type="evidence" value="ECO:0007669"/>
    <property type="project" value="TreeGrafter"/>
</dbReference>
<dbReference type="RefSeq" id="WP_237092004.1">
    <property type="nucleotide sequence ID" value="NZ_CP116766.1"/>
</dbReference>
<evidence type="ECO:0000256" key="2">
    <source>
        <dbReference type="ARBA" id="ARBA00049402"/>
    </source>
</evidence>
<name>A0AAW5AQ01_9NEIS</name>
<dbReference type="GO" id="GO:0004422">
    <property type="term" value="F:hypoxanthine phosphoribosyltransferase activity"/>
    <property type="evidence" value="ECO:0007669"/>
    <property type="project" value="TreeGrafter"/>
</dbReference>
<sequence>MMDLEVKRRETQAMLDQAELLFNEQQCRAALLRLANEIGRDLGDKYPLLLPVMGGAVVFTGQLLPLLRFPLDFDYVHVSRYGDKLAGGAFHWKRMPSENQIKGRHVVVLDDILDEGHTMSAICSKLLEMGAASCRSAVFANKLISKEKPIQADYVGLDVPDRYVFGYGMDAAGCWRNLGEIYALKQE</sequence>
<dbReference type="NCBIfam" id="NF006605">
    <property type="entry name" value="PRK09162.1"/>
    <property type="match status" value="1"/>
</dbReference>
<evidence type="ECO:0000313" key="4">
    <source>
        <dbReference type="EMBL" id="MCF7530511.1"/>
    </source>
</evidence>
<dbReference type="Proteomes" id="UP001201397">
    <property type="component" value="Unassembled WGS sequence"/>
</dbReference>
<dbReference type="InterPro" id="IPR050408">
    <property type="entry name" value="HGPRT"/>
</dbReference>
<proteinExistence type="predicted"/>
<keyword evidence="4" id="KW-0808">Transferase</keyword>
<comment type="catalytic activity">
    <reaction evidence="1">
        <text>GMP + diphosphate = guanine + 5-phospho-alpha-D-ribose 1-diphosphate</text>
        <dbReference type="Rhea" id="RHEA:25424"/>
        <dbReference type="ChEBI" id="CHEBI:16235"/>
        <dbReference type="ChEBI" id="CHEBI:33019"/>
        <dbReference type="ChEBI" id="CHEBI:58017"/>
        <dbReference type="ChEBI" id="CHEBI:58115"/>
        <dbReference type="EC" id="2.4.2.8"/>
    </reaction>
    <physiologicalReaction direction="right-to-left" evidence="1">
        <dbReference type="Rhea" id="RHEA:25426"/>
    </physiologicalReaction>
</comment>
<gene>
    <name evidence="4" type="ORF">L4H06_09780</name>
    <name evidence="5" type="ORF">PJU73_00385</name>
</gene>
<reference evidence="4" key="1">
    <citation type="submission" date="2022-01" db="EMBL/GenBank/DDBJ databases">
        <title>Neisseria sp. ZJ104.</title>
        <authorList>
            <person name="Yang C."/>
        </authorList>
    </citation>
    <scope>NUCLEOTIDE SEQUENCE</scope>
    <source>
        <strain evidence="4">ZJ104</strain>
    </source>
</reference>
<evidence type="ECO:0000259" key="3">
    <source>
        <dbReference type="Pfam" id="PF00156"/>
    </source>
</evidence>
<dbReference type="Pfam" id="PF00156">
    <property type="entry name" value="Pribosyltran"/>
    <property type="match status" value="1"/>
</dbReference>
<dbReference type="FunFam" id="3.40.50.2020:FF:000041">
    <property type="entry name" value="Hypoxanthine-guanine phosphoribosyltransferase"/>
    <property type="match status" value="1"/>
</dbReference>
<organism evidence="4 6">
    <name type="scientific">Neisseria lisongii</name>
    <dbReference type="NCBI Taxonomy" id="2912188"/>
    <lineage>
        <taxon>Bacteria</taxon>
        <taxon>Pseudomonadati</taxon>
        <taxon>Pseudomonadota</taxon>
        <taxon>Betaproteobacteria</taxon>
        <taxon>Neisseriales</taxon>
        <taxon>Neisseriaceae</taxon>
        <taxon>Neisseria</taxon>
    </lineage>
</organism>
<dbReference type="InterPro" id="IPR029057">
    <property type="entry name" value="PRTase-like"/>
</dbReference>
<reference evidence="5 7" key="2">
    <citation type="submission" date="2023-01" db="EMBL/GenBank/DDBJ databases">
        <authorList>
            <person name="Yang C."/>
        </authorList>
    </citation>
    <scope>NUCLEOTIDE SEQUENCE [LARGE SCALE GENOMIC DNA]</scope>
    <source>
        <strain evidence="5 7">ZJ106</strain>
    </source>
</reference>
<dbReference type="EMBL" id="JAKKDL010000018">
    <property type="protein sequence ID" value="MCF7530511.1"/>
    <property type="molecule type" value="Genomic_DNA"/>
</dbReference>
<dbReference type="Gene3D" id="3.40.50.2020">
    <property type="match status" value="1"/>
</dbReference>
<dbReference type="GO" id="GO:0032263">
    <property type="term" value="P:GMP salvage"/>
    <property type="evidence" value="ECO:0007669"/>
    <property type="project" value="TreeGrafter"/>
</dbReference>